<dbReference type="RefSeq" id="WP_219287756.1">
    <property type="nucleotide sequence ID" value="NZ_RPHB01000003.1"/>
</dbReference>
<keyword evidence="3" id="KW-1185">Reference proteome</keyword>
<keyword evidence="1" id="KW-0732">Signal</keyword>
<dbReference type="AlphaFoldDB" id="A0A951M9E0"/>
<evidence type="ECO:0000256" key="1">
    <source>
        <dbReference type="SAM" id="SignalP"/>
    </source>
</evidence>
<reference evidence="2 3" key="1">
    <citation type="journal article" date="2020" name="Syst. Appl. Microbiol.">
        <title>Arthrospiribacter ruber gen. nov., sp. nov., a novel bacterium isolated from Arthrospira cultures.</title>
        <authorList>
            <person name="Waleron M."/>
            <person name="Misztak A."/>
            <person name="Waleron M.M."/>
            <person name="Furmaniak M."/>
            <person name="Mrozik A."/>
            <person name="Waleron K."/>
        </authorList>
    </citation>
    <scope>NUCLEOTIDE SEQUENCE [LARGE SCALE GENOMIC DNA]</scope>
    <source>
        <strain evidence="2 3">DPMB0001</strain>
    </source>
</reference>
<gene>
    <name evidence="2" type="ORF">EGN73_06620</name>
</gene>
<sequence length="93" mass="9978">MSKLVKNLLRASVFAVAVVFAFAFTQPMDSSTVRFAPILDGSGQIVGGTPVQPGYSCDTAPTQICTALFLNDDPKEENLIQESIEPGVYQPPM</sequence>
<comment type="caution">
    <text evidence="2">The sequence shown here is derived from an EMBL/GenBank/DDBJ whole genome shotgun (WGS) entry which is preliminary data.</text>
</comment>
<feature type="signal peptide" evidence="1">
    <location>
        <begin position="1"/>
        <end position="23"/>
    </location>
</feature>
<feature type="chain" id="PRO_5037579042" evidence="1">
    <location>
        <begin position="24"/>
        <end position="93"/>
    </location>
</feature>
<dbReference type="Proteomes" id="UP000727490">
    <property type="component" value="Unassembled WGS sequence"/>
</dbReference>
<organism evidence="2 3">
    <name type="scientific">Arthrospiribacter ruber</name>
    <dbReference type="NCBI Taxonomy" id="2487934"/>
    <lineage>
        <taxon>Bacteria</taxon>
        <taxon>Pseudomonadati</taxon>
        <taxon>Bacteroidota</taxon>
        <taxon>Cytophagia</taxon>
        <taxon>Cytophagales</taxon>
        <taxon>Cyclobacteriaceae</taxon>
        <taxon>Arthrospiribacter</taxon>
    </lineage>
</organism>
<dbReference type="EMBL" id="RPHB01000003">
    <property type="protein sequence ID" value="MBW3467486.1"/>
    <property type="molecule type" value="Genomic_DNA"/>
</dbReference>
<evidence type="ECO:0000313" key="2">
    <source>
        <dbReference type="EMBL" id="MBW3467486.1"/>
    </source>
</evidence>
<evidence type="ECO:0000313" key="3">
    <source>
        <dbReference type="Proteomes" id="UP000727490"/>
    </source>
</evidence>
<accession>A0A951M9E0</accession>
<protein>
    <submittedName>
        <fullName evidence="2">Uncharacterized protein</fullName>
    </submittedName>
</protein>
<proteinExistence type="predicted"/>
<name>A0A951M9E0_9BACT</name>